<gene>
    <name evidence="1" type="ORF">GHT06_016953</name>
</gene>
<dbReference type="AlphaFoldDB" id="A0AAD5PRI2"/>
<proteinExistence type="predicted"/>
<accession>A0AAD5PRI2</accession>
<organism evidence="1 2">
    <name type="scientific">Daphnia sinensis</name>
    <dbReference type="NCBI Taxonomy" id="1820382"/>
    <lineage>
        <taxon>Eukaryota</taxon>
        <taxon>Metazoa</taxon>
        <taxon>Ecdysozoa</taxon>
        <taxon>Arthropoda</taxon>
        <taxon>Crustacea</taxon>
        <taxon>Branchiopoda</taxon>
        <taxon>Diplostraca</taxon>
        <taxon>Cladocera</taxon>
        <taxon>Anomopoda</taxon>
        <taxon>Daphniidae</taxon>
        <taxon>Daphnia</taxon>
        <taxon>Daphnia similis group</taxon>
    </lineage>
</organism>
<keyword evidence="2" id="KW-1185">Reference proteome</keyword>
<comment type="caution">
    <text evidence="1">The sequence shown here is derived from an EMBL/GenBank/DDBJ whole genome shotgun (WGS) entry which is preliminary data.</text>
</comment>
<evidence type="ECO:0000313" key="2">
    <source>
        <dbReference type="Proteomes" id="UP000820818"/>
    </source>
</evidence>
<name>A0AAD5PRI2_9CRUS</name>
<sequence>MFSPFVFYFELLEDEDDFVVPFERYRRLSELDSEDRNRLIYECVMVFLDHILKNVLGVVSSVGTMHNMEIKNSDGTKRDAA</sequence>
<dbReference type="EMBL" id="WJBH02000006">
    <property type="protein sequence ID" value="KAI9557146.1"/>
    <property type="molecule type" value="Genomic_DNA"/>
</dbReference>
<protein>
    <submittedName>
        <fullName evidence="1">Uncharacterized protein</fullName>
    </submittedName>
</protein>
<evidence type="ECO:0000313" key="1">
    <source>
        <dbReference type="EMBL" id="KAI9557146.1"/>
    </source>
</evidence>
<reference evidence="1 2" key="1">
    <citation type="submission" date="2022-05" db="EMBL/GenBank/DDBJ databases">
        <title>A multi-omics perspective on studying reproductive biology in Daphnia sinensis.</title>
        <authorList>
            <person name="Jia J."/>
        </authorList>
    </citation>
    <scope>NUCLEOTIDE SEQUENCE [LARGE SCALE GENOMIC DNA]</scope>
    <source>
        <strain evidence="1 2">WSL</strain>
    </source>
</reference>
<dbReference type="Proteomes" id="UP000820818">
    <property type="component" value="Linkage Group LG6"/>
</dbReference>